<dbReference type="InterPro" id="IPR036734">
    <property type="entry name" value="Neur_chan_lig-bd_sf"/>
</dbReference>
<keyword evidence="7 15" id="KW-0406">Ion transport</keyword>
<evidence type="ECO:0000256" key="6">
    <source>
        <dbReference type="ARBA" id="ARBA00023018"/>
    </source>
</evidence>
<keyword evidence="6" id="KW-0770">Synapse</keyword>
<comment type="subcellular location">
    <subcellularLocation>
        <location evidence="14">Synaptic cell membrane</location>
        <topology evidence="14">Multi-pass membrane protein</topology>
    </subcellularLocation>
</comment>
<keyword evidence="3" id="KW-1003">Cell membrane</keyword>
<keyword evidence="9" id="KW-1015">Disulfide bond</keyword>
<evidence type="ECO:0000256" key="12">
    <source>
        <dbReference type="ARBA" id="ARBA00023286"/>
    </source>
</evidence>
<dbReference type="InParanoid" id="K1PRU7"/>
<evidence type="ECO:0000256" key="11">
    <source>
        <dbReference type="ARBA" id="ARBA00023180"/>
    </source>
</evidence>
<sequence length="530" mass="60230">MSVLPSANCKPIICIVRGKRASEMTEMSALSPLLFTLLLYLTPKSVSQQLLPDEQKLLNNLGLFDAEIYDKSVRPVFNASKTVVVDFGFTLIQIVDMHLTDPLQDEKNQVLVTNAWLVHKWIDDRISWNTSDYGGLYNLRVPAHILWLPDIVLYNNADDYTAGFMPINAMVYNDGTIFWSPPSKLRSSCKVDITYFPFDKQSCPLKFGSWTYDKAQVDITATNGTVDVVGYTSNGEWLLTGHSITRHEIQYPISSEIYPDVTVVIVMQRRILYYVLNIIFPCFWLNILSCLTFWLPSDAGEKITLNVTVLLSYSVFMLVVAESMPQTSEFVPLIGIYLTISMSTSSLCVFVTVFILKLHHPGPRPHRVPRWIRIVFLGFLSSLVKCKCSRKGNRSKDGEDFMLSESFSNQELGETSSIFINNHGSLQSERNKKYTENRPKRRVVVNGPESSPQERRDSYSNIDELLCQLGYIVAQTNKTEVELETIEDWKEVAHVADRVAFLIFLLITLFSASVVLIAIPYFVHDKHEGL</sequence>
<feature type="transmembrane region" description="Helical" evidence="15">
    <location>
        <begin position="333"/>
        <end position="356"/>
    </location>
</feature>
<dbReference type="PRINTS" id="PR00254">
    <property type="entry name" value="NICOTINICR"/>
</dbReference>
<evidence type="ECO:0000256" key="1">
    <source>
        <dbReference type="ARBA" id="ARBA00009237"/>
    </source>
</evidence>
<dbReference type="FunFam" id="1.20.58.390:FF:000043">
    <property type="entry name" value="AcetylCholine Receptor"/>
    <property type="match status" value="1"/>
</dbReference>
<organism evidence="18">
    <name type="scientific">Magallana gigas</name>
    <name type="common">Pacific oyster</name>
    <name type="synonym">Crassostrea gigas</name>
    <dbReference type="NCBI Taxonomy" id="29159"/>
    <lineage>
        <taxon>Eukaryota</taxon>
        <taxon>Metazoa</taxon>
        <taxon>Spiralia</taxon>
        <taxon>Lophotrochozoa</taxon>
        <taxon>Mollusca</taxon>
        <taxon>Bivalvia</taxon>
        <taxon>Autobranchia</taxon>
        <taxon>Pteriomorphia</taxon>
        <taxon>Ostreida</taxon>
        <taxon>Ostreoidea</taxon>
        <taxon>Ostreidae</taxon>
        <taxon>Magallana</taxon>
    </lineage>
</organism>
<dbReference type="AlphaFoldDB" id="K1PRU7"/>
<evidence type="ECO:0000313" key="18">
    <source>
        <dbReference type="EMBL" id="EKC19135.1"/>
    </source>
</evidence>
<evidence type="ECO:0000256" key="3">
    <source>
        <dbReference type="ARBA" id="ARBA00022475"/>
    </source>
</evidence>
<keyword evidence="4 15" id="KW-0812">Transmembrane</keyword>
<dbReference type="SUPFAM" id="SSF90112">
    <property type="entry name" value="Neurotransmitter-gated ion-channel transmembrane pore"/>
    <property type="match status" value="1"/>
</dbReference>
<dbReference type="HOGENOM" id="CLU_018074_1_0_1"/>
<dbReference type="FunFam" id="2.70.170.10:FF:000016">
    <property type="entry name" value="Nicotinic acetylcholine receptor subunit"/>
    <property type="match status" value="1"/>
</dbReference>
<dbReference type="InterPro" id="IPR018000">
    <property type="entry name" value="Neurotransmitter_ion_chnl_CS"/>
</dbReference>
<reference evidence="18" key="1">
    <citation type="journal article" date="2012" name="Nature">
        <title>The oyster genome reveals stress adaptation and complexity of shell formation.</title>
        <authorList>
            <person name="Zhang G."/>
            <person name="Fang X."/>
            <person name="Guo X."/>
            <person name="Li L."/>
            <person name="Luo R."/>
            <person name="Xu F."/>
            <person name="Yang P."/>
            <person name="Zhang L."/>
            <person name="Wang X."/>
            <person name="Qi H."/>
            <person name="Xiong Z."/>
            <person name="Que H."/>
            <person name="Xie Y."/>
            <person name="Holland P.W."/>
            <person name="Paps J."/>
            <person name="Zhu Y."/>
            <person name="Wu F."/>
            <person name="Chen Y."/>
            <person name="Wang J."/>
            <person name="Peng C."/>
            <person name="Meng J."/>
            <person name="Yang L."/>
            <person name="Liu J."/>
            <person name="Wen B."/>
            <person name="Zhang N."/>
            <person name="Huang Z."/>
            <person name="Zhu Q."/>
            <person name="Feng Y."/>
            <person name="Mount A."/>
            <person name="Hedgecock D."/>
            <person name="Xu Z."/>
            <person name="Liu Y."/>
            <person name="Domazet-Loso T."/>
            <person name="Du Y."/>
            <person name="Sun X."/>
            <person name="Zhang S."/>
            <person name="Liu B."/>
            <person name="Cheng P."/>
            <person name="Jiang X."/>
            <person name="Li J."/>
            <person name="Fan D."/>
            <person name="Wang W."/>
            <person name="Fu W."/>
            <person name="Wang T."/>
            <person name="Wang B."/>
            <person name="Zhang J."/>
            <person name="Peng Z."/>
            <person name="Li Y."/>
            <person name="Li N."/>
            <person name="Wang J."/>
            <person name="Chen M."/>
            <person name="He Y."/>
            <person name="Tan F."/>
            <person name="Song X."/>
            <person name="Zheng Q."/>
            <person name="Huang R."/>
            <person name="Yang H."/>
            <person name="Du X."/>
            <person name="Chen L."/>
            <person name="Yang M."/>
            <person name="Gaffney P.M."/>
            <person name="Wang S."/>
            <person name="Luo L."/>
            <person name="She Z."/>
            <person name="Ming Y."/>
            <person name="Huang W."/>
            <person name="Zhang S."/>
            <person name="Huang B."/>
            <person name="Zhang Y."/>
            <person name="Qu T."/>
            <person name="Ni P."/>
            <person name="Miao G."/>
            <person name="Wang J."/>
            <person name="Wang Q."/>
            <person name="Steinberg C.E."/>
            <person name="Wang H."/>
            <person name="Li N."/>
            <person name="Qian L."/>
            <person name="Zhang G."/>
            <person name="Li Y."/>
            <person name="Yang H."/>
            <person name="Liu X."/>
            <person name="Wang J."/>
            <person name="Yin Y."/>
            <person name="Wang J."/>
        </authorList>
    </citation>
    <scope>NUCLEOTIDE SEQUENCE [LARGE SCALE GENOMIC DNA]</scope>
    <source>
        <strain evidence="18">05x7-T-G4-1.051#20</strain>
    </source>
</reference>
<feature type="transmembrane region" description="Helical" evidence="15">
    <location>
        <begin position="368"/>
        <end position="386"/>
    </location>
</feature>
<dbReference type="CDD" id="cd19051">
    <property type="entry name" value="LGIC_TM_cation"/>
    <property type="match status" value="1"/>
</dbReference>
<keyword evidence="13 15" id="KW-0407">Ion channel</keyword>
<gene>
    <name evidence="18" type="ORF">CGI_10009630</name>
</gene>
<name>K1PRU7_MAGGI</name>
<feature type="domain" description="Neurotransmitter-gated ion-channel ligand-binding" evidence="16">
    <location>
        <begin position="64"/>
        <end position="271"/>
    </location>
</feature>
<keyword evidence="2 15" id="KW-0813">Transport</keyword>
<evidence type="ECO:0000256" key="5">
    <source>
        <dbReference type="ARBA" id="ARBA00022989"/>
    </source>
</evidence>
<dbReference type="CDD" id="cd18997">
    <property type="entry name" value="LGIC_ECD_nAChR"/>
    <property type="match status" value="1"/>
</dbReference>
<dbReference type="GO" id="GO:0045211">
    <property type="term" value="C:postsynaptic membrane"/>
    <property type="evidence" value="ECO:0007669"/>
    <property type="project" value="InterPro"/>
</dbReference>
<evidence type="ECO:0000256" key="14">
    <source>
        <dbReference type="ARBA" id="ARBA00034099"/>
    </source>
</evidence>
<evidence type="ECO:0000256" key="10">
    <source>
        <dbReference type="ARBA" id="ARBA00023170"/>
    </source>
</evidence>
<keyword evidence="11" id="KW-0325">Glycoprotein</keyword>
<keyword evidence="8 15" id="KW-0472">Membrane</keyword>
<keyword evidence="5 15" id="KW-1133">Transmembrane helix</keyword>
<evidence type="ECO:0000256" key="9">
    <source>
        <dbReference type="ARBA" id="ARBA00023157"/>
    </source>
</evidence>
<evidence type="ECO:0000259" key="16">
    <source>
        <dbReference type="Pfam" id="PF02931"/>
    </source>
</evidence>
<keyword evidence="12" id="KW-1071">Ligand-gated ion channel</keyword>
<accession>K1PRU7</accession>
<dbReference type="GO" id="GO:0022848">
    <property type="term" value="F:acetylcholine-gated monoatomic cation-selective channel activity"/>
    <property type="evidence" value="ECO:0007669"/>
    <property type="project" value="InterPro"/>
</dbReference>
<dbReference type="EMBL" id="JH816565">
    <property type="protein sequence ID" value="EKC19135.1"/>
    <property type="molecule type" value="Genomic_DNA"/>
</dbReference>
<evidence type="ECO:0000256" key="8">
    <source>
        <dbReference type="ARBA" id="ARBA00023136"/>
    </source>
</evidence>
<dbReference type="NCBIfam" id="TIGR00860">
    <property type="entry name" value="LIC"/>
    <property type="match status" value="1"/>
</dbReference>
<dbReference type="PROSITE" id="PS00236">
    <property type="entry name" value="NEUROTR_ION_CHANNEL"/>
    <property type="match status" value="1"/>
</dbReference>
<dbReference type="Gene3D" id="1.20.58.390">
    <property type="entry name" value="Neurotransmitter-gated ion-channel transmembrane domain"/>
    <property type="match status" value="1"/>
</dbReference>
<dbReference type="SUPFAM" id="SSF63712">
    <property type="entry name" value="Nicotinic receptor ligand binding domain-like"/>
    <property type="match status" value="1"/>
</dbReference>
<keyword evidence="10 18" id="KW-0675">Receptor</keyword>
<evidence type="ECO:0000256" key="15">
    <source>
        <dbReference type="RuleBase" id="RU000687"/>
    </source>
</evidence>
<evidence type="ECO:0000256" key="13">
    <source>
        <dbReference type="ARBA" id="ARBA00023303"/>
    </source>
</evidence>
<feature type="domain" description="Neurotransmitter-gated ion-channel transmembrane" evidence="17">
    <location>
        <begin position="278"/>
        <end position="511"/>
    </location>
</feature>
<protein>
    <submittedName>
        <fullName evidence="18">Neuronal acetylcholine receptor subunit alpha-6</fullName>
    </submittedName>
</protein>
<feature type="transmembrane region" description="Helical" evidence="15">
    <location>
        <begin position="271"/>
        <end position="297"/>
    </location>
</feature>
<evidence type="ECO:0000259" key="17">
    <source>
        <dbReference type="Pfam" id="PF02932"/>
    </source>
</evidence>
<dbReference type="InterPro" id="IPR006201">
    <property type="entry name" value="Neur_channel"/>
</dbReference>
<dbReference type="Pfam" id="PF02932">
    <property type="entry name" value="Neur_chan_memb"/>
    <property type="match status" value="1"/>
</dbReference>
<dbReference type="PANTHER" id="PTHR18945">
    <property type="entry name" value="NEUROTRANSMITTER GATED ION CHANNEL"/>
    <property type="match status" value="1"/>
</dbReference>
<feature type="transmembrane region" description="Helical" evidence="15">
    <location>
        <begin position="499"/>
        <end position="523"/>
    </location>
</feature>
<dbReference type="GO" id="GO:0004888">
    <property type="term" value="F:transmembrane signaling receptor activity"/>
    <property type="evidence" value="ECO:0007669"/>
    <property type="project" value="InterPro"/>
</dbReference>
<evidence type="ECO:0000256" key="4">
    <source>
        <dbReference type="ARBA" id="ARBA00022692"/>
    </source>
</evidence>
<comment type="similarity">
    <text evidence="1">Belongs to the ligand-gated ion channel (TC 1.A.9) family. Acetylcholine receptor (TC 1.A.9.1) subfamily.</text>
</comment>
<dbReference type="InterPro" id="IPR002394">
    <property type="entry name" value="Nicotinic_acetylcholine_rcpt"/>
</dbReference>
<dbReference type="InterPro" id="IPR006029">
    <property type="entry name" value="Neurotrans-gated_channel_TM"/>
</dbReference>
<dbReference type="InterPro" id="IPR006202">
    <property type="entry name" value="Neur_chan_lig-bd"/>
</dbReference>
<proteinExistence type="inferred from homology"/>
<dbReference type="Pfam" id="PF02931">
    <property type="entry name" value="Neur_chan_LBD"/>
    <property type="match status" value="1"/>
</dbReference>
<dbReference type="Gene3D" id="2.70.170.10">
    <property type="entry name" value="Neurotransmitter-gated ion-channel ligand-binding domain"/>
    <property type="match status" value="1"/>
</dbReference>
<feature type="transmembrane region" description="Helical" evidence="15">
    <location>
        <begin position="303"/>
        <end position="321"/>
    </location>
</feature>
<evidence type="ECO:0000256" key="2">
    <source>
        <dbReference type="ARBA" id="ARBA00022448"/>
    </source>
</evidence>
<evidence type="ECO:0000256" key="7">
    <source>
        <dbReference type="ARBA" id="ARBA00023065"/>
    </source>
</evidence>
<dbReference type="InterPro" id="IPR038050">
    <property type="entry name" value="Neuro_actylchol_rec"/>
</dbReference>
<dbReference type="InterPro" id="IPR036719">
    <property type="entry name" value="Neuro-gated_channel_TM_sf"/>
</dbReference>
<dbReference type="PRINTS" id="PR00252">
    <property type="entry name" value="NRIONCHANNEL"/>
</dbReference>